<dbReference type="InterPro" id="IPR039426">
    <property type="entry name" value="TonB-dep_rcpt-like"/>
</dbReference>
<dbReference type="RefSeq" id="WP_130245237.1">
    <property type="nucleotide sequence ID" value="NZ_PPUZ01000032.1"/>
</dbReference>
<evidence type="ECO:0000256" key="11">
    <source>
        <dbReference type="SAM" id="SignalP"/>
    </source>
</evidence>
<evidence type="ECO:0000259" key="12">
    <source>
        <dbReference type="Pfam" id="PF00593"/>
    </source>
</evidence>
<keyword evidence="7" id="KW-0798">TonB box</keyword>
<dbReference type="PANTHER" id="PTHR30069:SF29">
    <property type="entry name" value="HEMOGLOBIN AND HEMOGLOBIN-HAPTOGLOBIN-BINDING PROTEIN 1-RELATED"/>
    <property type="match status" value="1"/>
</dbReference>
<sequence>MTKRHTFAAFRPACLSASILLLFALMVTSSLRVSAQSSEACQENTCSTSYPVSFFDIYAPVSALDMVRNLPGFELDNGDSESRGFGGSAGNVLISGERISTKNDSISDILARIPAADVKEVVVIRGQTGGLDLVGQSVVANVVRKGKGASGTWNFYGAINAPDTDFQPFLEVTFTDMIDDLNYTVALSGGKYKVINESNENIVNGQGGVTERREEKLDVDGEDFSFSLNATLDNHLGKFSFNTSFDYFDETGGETSIRRPANGIASSLFEASSERSSSFEVGLDYEKTLGKEWNTKLIGVHTRDNIDSTGALSVGQPEALGTIFTRTTFDTVETETIVRLELDYTGIQGQLIEIFAEGTVNELESQFALSERVDDKDRLIDIDVPGAVTTVKEERVDFGASNAFKLGEINLDALMGAEYSNISQTGGFAEKRNFFFWKPNLSASYNVNPSTLIRSRLFREIGQLDFFDFVSQADLGDVELSLGNPTLEPQTTITFGLDIETRFGELGLISISAFYDEISDVIDLLPLEGVLEIPGNIGDGRRSGFTTEITLPLDAILLKQGRLDVSGRWQDTEVTDPLTGSKRVLSNERQWEAEATLRQDITERNLAWSITVSAFDDLPQFGLDEIDIQGGYFDIDAFIEVRAFSDIRVRFGVENAFRHGPSRERSVFEGSRNASILAFVEDRQRSLSREWFVDVSGNF</sequence>
<feature type="chain" id="PRO_5020271454" description="TonB-dependent receptor-like beta-barrel domain-containing protein" evidence="11">
    <location>
        <begin position="36"/>
        <end position="699"/>
    </location>
</feature>
<dbReference type="EMBL" id="PPUZ01000032">
    <property type="protein sequence ID" value="RZM80375.1"/>
    <property type="molecule type" value="Genomic_DNA"/>
</dbReference>
<dbReference type="InterPro" id="IPR000531">
    <property type="entry name" value="Beta-barrel_TonB"/>
</dbReference>
<keyword evidence="8" id="KW-0472">Membrane</keyword>
<feature type="signal peptide" evidence="11">
    <location>
        <begin position="1"/>
        <end position="35"/>
    </location>
</feature>
<evidence type="ECO:0000313" key="14">
    <source>
        <dbReference type="Proteomes" id="UP000292345"/>
    </source>
</evidence>
<comment type="subcellular location">
    <subcellularLocation>
        <location evidence="1">Cell outer membrane</location>
        <topology evidence="1">Multi-pass membrane protein</topology>
    </subcellularLocation>
</comment>
<evidence type="ECO:0000256" key="2">
    <source>
        <dbReference type="ARBA" id="ARBA00008143"/>
    </source>
</evidence>
<dbReference type="Proteomes" id="UP000292345">
    <property type="component" value="Unassembled WGS sequence"/>
</dbReference>
<dbReference type="GO" id="GO:0009279">
    <property type="term" value="C:cell outer membrane"/>
    <property type="evidence" value="ECO:0007669"/>
    <property type="project" value="UniProtKB-SubCell"/>
</dbReference>
<comment type="caution">
    <text evidence="13">The sequence shown here is derived from an EMBL/GenBank/DDBJ whole genome shotgun (WGS) entry which is preliminary data.</text>
</comment>
<keyword evidence="10" id="KW-0998">Cell outer membrane</keyword>
<evidence type="ECO:0000256" key="7">
    <source>
        <dbReference type="ARBA" id="ARBA00023077"/>
    </source>
</evidence>
<accession>A0A4Q7ECS0</accession>
<name>A0A4Q7ECS0_9GAMM</name>
<dbReference type="GO" id="GO:0015344">
    <property type="term" value="F:siderophore uptake transmembrane transporter activity"/>
    <property type="evidence" value="ECO:0007669"/>
    <property type="project" value="TreeGrafter"/>
</dbReference>
<reference evidence="13 14" key="1">
    <citation type="submission" date="2018-01" db="EMBL/GenBank/DDBJ databases">
        <title>Co-occurrence of chitin degradation, pigmentation and bioactivity in marine Pseudoalteromonas.</title>
        <authorList>
            <person name="Paulsen S."/>
            <person name="Gram L."/>
            <person name="Machado H."/>
        </authorList>
    </citation>
    <scope>NUCLEOTIDE SEQUENCE [LARGE SCALE GENOMIC DNA]</scope>
    <source>
        <strain evidence="13 14">S1946</strain>
    </source>
</reference>
<dbReference type="Gene3D" id="2.40.170.20">
    <property type="entry name" value="TonB-dependent receptor, beta-barrel domain"/>
    <property type="match status" value="1"/>
</dbReference>
<evidence type="ECO:0000256" key="1">
    <source>
        <dbReference type="ARBA" id="ARBA00004571"/>
    </source>
</evidence>
<feature type="domain" description="TonB-dependent receptor-like beta-barrel" evidence="12">
    <location>
        <begin position="221"/>
        <end position="655"/>
    </location>
</feature>
<dbReference type="AlphaFoldDB" id="A0A4Q7ECS0"/>
<proteinExistence type="inferred from homology"/>
<keyword evidence="5" id="KW-0812">Transmembrane</keyword>
<protein>
    <recommendedName>
        <fullName evidence="12">TonB-dependent receptor-like beta-barrel domain-containing protein</fullName>
    </recommendedName>
</protein>
<dbReference type="GO" id="GO:0044718">
    <property type="term" value="P:siderophore transmembrane transport"/>
    <property type="evidence" value="ECO:0007669"/>
    <property type="project" value="TreeGrafter"/>
</dbReference>
<evidence type="ECO:0000256" key="9">
    <source>
        <dbReference type="ARBA" id="ARBA00023170"/>
    </source>
</evidence>
<keyword evidence="6 11" id="KW-0732">Signal</keyword>
<gene>
    <name evidence="13" type="ORF">C3B51_12515</name>
</gene>
<keyword evidence="9" id="KW-0675">Receptor</keyword>
<dbReference type="PANTHER" id="PTHR30069">
    <property type="entry name" value="TONB-DEPENDENT OUTER MEMBRANE RECEPTOR"/>
    <property type="match status" value="1"/>
</dbReference>
<keyword evidence="3" id="KW-0813">Transport</keyword>
<dbReference type="SUPFAM" id="SSF56935">
    <property type="entry name" value="Porins"/>
    <property type="match status" value="1"/>
</dbReference>
<evidence type="ECO:0000256" key="3">
    <source>
        <dbReference type="ARBA" id="ARBA00022448"/>
    </source>
</evidence>
<organism evidence="13 14">
    <name type="scientific">Pseudoalteromonas rubra</name>
    <dbReference type="NCBI Taxonomy" id="43658"/>
    <lineage>
        <taxon>Bacteria</taxon>
        <taxon>Pseudomonadati</taxon>
        <taxon>Pseudomonadota</taxon>
        <taxon>Gammaproteobacteria</taxon>
        <taxon>Alteromonadales</taxon>
        <taxon>Pseudoalteromonadaceae</taxon>
        <taxon>Pseudoalteromonas</taxon>
    </lineage>
</organism>
<evidence type="ECO:0000256" key="4">
    <source>
        <dbReference type="ARBA" id="ARBA00022452"/>
    </source>
</evidence>
<dbReference type="Pfam" id="PF00593">
    <property type="entry name" value="TonB_dep_Rec_b-barrel"/>
    <property type="match status" value="1"/>
</dbReference>
<evidence type="ECO:0000256" key="6">
    <source>
        <dbReference type="ARBA" id="ARBA00022729"/>
    </source>
</evidence>
<evidence type="ECO:0000256" key="8">
    <source>
        <dbReference type="ARBA" id="ARBA00023136"/>
    </source>
</evidence>
<comment type="similarity">
    <text evidence="2">Belongs to the TonB-dependent receptor family. Hemoglobin/haptoglobin binding protein subfamily.</text>
</comment>
<evidence type="ECO:0000256" key="5">
    <source>
        <dbReference type="ARBA" id="ARBA00022692"/>
    </source>
</evidence>
<keyword evidence="4" id="KW-1134">Transmembrane beta strand</keyword>
<evidence type="ECO:0000256" key="10">
    <source>
        <dbReference type="ARBA" id="ARBA00023237"/>
    </source>
</evidence>
<dbReference type="InterPro" id="IPR036942">
    <property type="entry name" value="Beta-barrel_TonB_sf"/>
</dbReference>
<evidence type="ECO:0000313" key="13">
    <source>
        <dbReference type="EMBL" id="RZM80375.1"/>
    </source>
</evidence>